<keyword evidence="7" id="KW-0436">Ligase</keyword>
<feature type="transmembrane region" description="Helical" evidence="5">
    <location>
        <begin position="124"/>
        <end position="144"/>
    </location>
</feature>
<name>A0A846HIL9_9CYAN</name>
<dbReference type="Pfam" id="PF04932">
    <property type="entry name" value="Wzy_C"/>
    <property type="match status" value="1"/>
</dbReference>
<organism evidence="7 8">
    <name type="scientific">Hassallia byssoidea VB512170</name>
    <dbReference type="NCBI Taxonomy" id="1304833"/>
    <lineage>
        <taxon>Bacteria</taxon>
        <taxon>Bacillati</taxon>
        <taxon>Cyanobacteriota</taxon>
        <taxon>Cyanophyceae</taxon>
        <taxon>Nostocales</taxon>
        <taxon>Tolypothrichaceae</taxon>
        <taxon>Hassallia</taxon>
    </lineage>
</organism>
<feature type="transmembrane region" description="Helical" evidence="5">
    <location>
        <begin position="41"/>
        <end position="62"/>
    </location>
</feature>
<dbReference type="GO" id="GO:0016874">
    <property type="term" value="F:ligase activity"/>
    <property type="evidence" value="ECO:0007669"/>
    <property type="project" value="UniProtKB-KW"/>
</dbReference>
<dbReference type="Proteomes" id="UP000031549">
    <property type="component" value="Unassembled WGS sequence"/>
</dbReference>
<dbReference type="AlphaFoldDB" id="A0A846HIL9"/>
<keyword evidence="4 5" id="KW-0472">Membrane</keyword>
<reference evidence="7 8" key="1">
    <citation type="journal article" date="2015" name="Genome Announc.">
        <title>Draft Genome Sequence of Cyanobacterium Hassallia byssoidea Strain VB512170, Isolated from Monuments in India.</title>
        <authorList>
            <person name="Singh D."/>
            <person name="Chandrababunaidu M.M."/>
            <person name="Panda A."/>
            <person name="Sen D."/>
            <person name="Bhattacharyya S."/>
            <person name="Adhikary S.P."/>
            <person name="Tripathy S."/>
        </authorList>
    </citation>
    <scope>NUCLEOTIDE SEQUENCE [LARGE SCALE GENOMIC DNA]</scope>
    <source>
        <strain evidence="7 8">VB512170</strain>
    </source>
</reference>
<feature type="transmembrane region" description="Helical" evidence="5">
    <location>
        <begin position="237"/>
        <end position="260"/>
    </location>
</feature>
<dbReference type="EMBL" id="JTCM02000163">
    <property type="protein sequence ID" value="NEU77206.1"/>
    <property type="molecule type" value="Genomic_DNA"/>
</dbReference>
<evidence type="ECO:0000256" key="3">
    <source>
        <dbReference type="ARBA" id="ARBA00022989"/>
    </source>
</evidence>
<dbReference type="InterPro" id="IPR051533">
    <property type="entry name" value="WaaL-like"/>
</dbReference>
<keyword evidence="2 5" id="KW-0812">Transmembrane</keyword>
<comment type="subcellular location">
    <subcellularLocation>
        <location evidence="1">Membrane</location>
        <topology evidence="1">Multi-pass membrane protein</topology>
    </subcellularLocation>
</comment>
<feature type="transmembrane region" description="Helical" evidence="5">
    <location>
        <begin position="334"/>
        <end position="354"/>
    </location>
</feature>
<comment type="caution">
    <text evidence="7">The sequence shown here is derived from an EMBL/GenBank/DDBJ whole genome shotgun (WGS) entry which is preliminary data.</text>
</comment>
<dbReference type="GO" id="GO:0016020">
    <property type="term" value="C:membrane"/>
    <property type="evidence" value="ECO:0007669"/>
    <property type="project" value="UniProtKB-SubCell"/>
</dbReference>
<feature type="domain" description="O-antigen ligase-related" evidence="6">
    <location>
        <begin position="197"/>
        <end position="343"/>
    </location>
</feature>
<feature type="transmembrane region" description="Helical" evidence="5">
    <location>
        <begin position="366"/>
        <end position="386"/>
    </location>
</feature>
<proteinExistence type="predicted"/>
<feature type="transmembrane region" description="Helical" evidence="5">
    <location>
        <begin position="12"/>
        <end position="35"/>
    </location>
</feature>
<feature type="transmembrane region" description="Helical" evidence="5">
    <location>
        <begin position="69"/>
        <end position="88"/>
    </location>
</feature>
<feature type="transmembrane region" description="Helical" evidence="5">
    <location>
        <begin position="192"/>
        <end position="208"/>
    </location>
</feature>
<evidence type="ECO:0000256" key="2">
    <source>
        <dbReference type="ARBA" id="ARBA00022692"/>
    </source>
</evidence>
<evidence type="ECO:0000256" key="5">
    <source>
        <dbReference type="SAM" id="Phobius"/>
    </source>
</evidence>
<accession>A0A846HIL9</accession>
<evidence type="ECO:0000313" key="7">
    <source>
        <dbReference type="EMBL" id="NEU77206.1"/>
    </source>
</evidence>
<gene>
    <name evidence="7" type="ORF">PI95_033120</name>
</gene>
<keyword evidence="3 5" id="KW-1133">Transmembrane helix</keyword>
<evidence type="ECO:0000259" key="6">
    <source>
        <dbReference type="Pfam" id="PF04932"/>
    </source>
</evidence>
<evidence type="ECO:0000313" key="8">
    <source>
        <dbReference type="Proteomes" id="UP000031549"/>
    </source>
</evidence>
<feature type="transmembrane region" description="Helical" evidence="5">
    <location>
        <begin position="94"/>
        <end position="112"/>
    </location>
</feature>
<keyword evidence="8" id="KW-1185">Reference proteome</keyword>
<dbReference type="PANTHER" id="PTHR37422:SF17">
    <property type="entry name" value="O-ANTIGEN LIGASE"/>
    <property type="match status" value="1"/>
</dbReference>
<sequence>MKNQSQSKSLRLAEKGFIILGLSFFSGIFGVYSLGLVLPEAVVTLIRFIIWGMSSILVCVFWKSTIITVSRNILICILTALAFVSFSWSEFPDFTLFNARNILMMTSFSLYFAIRFSLKEQVQLVASTLFLGSIISTIFALGYPEIGIHGADGLGEHLGAWKGIYGHKNGLGSMMVLSSLTFFLLPKENSHLYKWAGFIFSVILMVLSTSKTSLVISFVLILIIIFYKNFRWQGKISVIFTNIGILILGCLSVLVLTYWIELLTALGRDPSLTGRTPLWGYVLIRLMERPLLGYGRGAFWAPNSQYAAEIGEAISPGWVPPHAHNGFVDLALDVGLIGFSLFLISYFTVFLRALKQAYATKNPEKLWSLVYLIFLAMNNLTESLLLHGANLYWVLFTTVVFTLNQKSNLHTT</sequence>
<evidence type="ECO:0000256" key="1">
    <source>
        <dbReference type="ARBA" id="ARBA00004141"/>
    </source>
</evidence>
<protein>
    <submittedName>
        <fullName evidence="7">O-antigen ligase family protein</fullName>
    </submittedName>
</protein>
<dbReference type="PANTHER" id="PTHR37422">
    <property type="entry name" value="TEICHURONIC ACID BIOSYNTHESIS PROTEIN TUAE"/>
    <property type="match status" value="1"/>
</dbReference>
<evidence type="ECO:0000256" key="4">
    <source>
        <dbReference type="ARBA" id="ARBA00023136"/>
    </source>
</evidence>
<dbReference type="InterPro" id="IPR007016">
    <property type="entry name" value="O-antigen_ligase-rel_domated"/>
</dbReference>
<dbReference type="RefSeq" id="WP_039747501.1">
    <property type="nucleotide sequence ID" value="NZ_JTCM02000163.1"/>
</dbReference>